<dbReference type="Proteomes" id="UP000290407">
    <property type="component" value="Unassembled WGS sequence"/>
</dbReference>
<evidence type="ECO:0000313" key="1">
    <source>
        <dbReference type="EMBL" id="RYC70886.1"/>
    </source>
</evidence>
<dbReference type="EMBL" id="SBLB01000001">
    <property type="protein sequence ID" value="RYC70886.1"/>
    <property type="molecule type" value="Genomic_DNA"/>
</dbReference>
<reference evidence="1 2" key="1">
    <citation type="submission" date="2019-01" db="EMBL/GenBank/DDBJ databases">
        <title>Spirosoma flava sp. nov., a propanil-degrading bacterium isolated from herbicide-contaminated soil.</title>
        <authorList>
            <person name="Zhang L."/>
            <person name="Jiang J.-D."/>
        </authorList>
    </citation>
    <scope>NUCLEOTIDE SEQUENCE [LARGE SCALE GENOMIC DNA]</scope>
    <source>
        <strain evidence="1 2">TY50</strain>
    </source>
</reference>
<keyword evidence="2" id="KW-1185">Reference proteome</keyword>
<sequence>MSSYDQLFETAPANDDPSWCSTQSVGMWVEFYQACQFTEDELLGRLEELLDGTYVPQWTCEIPLRIAALQQLLGLANETPTGWVCPTCAAREKRKQKPADQAQTSLF</sequence>
<organism evidence="1 2">
    <name type="scientific">Spirosoma sordidisoli</name>
    <dbReference type="NCBI Taxonomy" id="2502893"/>
    <lineage>
        <taxon>Bacteria</taxon>
        <taxon>Pseudomonadati</taxon>
        <taxon>Bacteroidota</taxon>
        <taxon>Cytophagia</taxon>
        <taxon>Cytophagales</taxon>
        <taxon>Cytophagaceae</taxon>
        <taxon>Spirosoma</taxon>
    </lineage>
</organism>
<name>A0A4Q2UNH8_9BACT</name>
<comment type="caution">
    <text evidence="1">The sequence shown here is derived from an EMBL/GenBank/DDBJ whole genome shotgun (WGS) entry which is preliminary data.</text>
</comment>
<dbReference type="AlphaFoldDB" id="A0A4Q2UNH8"/>
<proteinExistence type="predicted"/>
<gene>
    <name evidence="1" type="ORF">EQG79_01665</name>
</gene>
<protein>
    <submittedName>
        <fullName evidence="1">Uncharacterized protein</fullName>
    </submittedName>
</protein>
<evidence type="ECO:0000313" key="2">
    <source>
        <dbReference type="Proteomes" id="UP000290407"/>
    </source>
</evidence>
<accession>A0A4Q2UNH8</accession>
<dbReference type="RefSeq" id="WP_129599454.1">
    <property type="nucleotide sequence ID" value="NZ_SBLB01000001.1"/>
</dbReference>